<dbReference type="InterPro" id="IPR013210">
    <property type="entry name" value="LRR_N_plant-typ"/>
</dbReference>
<gene>
    <name evidence="6" type="ORF">RJT34_17514</name>
</gene>
<name>A0AAN9J929_CLITE</name>
<dbReference type="Pfam" id="PF00560">
    <property type="entry name" value="LRR_1"/>
    <property type="match status" value="1"/>
</dbReference>
<evidence type="ECO:0000256" key="2">
    <source>
        <dbReference type="ARBA" id="ARBA00022729"/>
    </source>
</evidence>
<evidence type="ECO:0000313" key="7">
    <source>
        <dbReference type="Proteomes" id="UP001359559"/>
    </source>
</evidence>
<evidence type="ECO:0000256" key="4">
    <source>
        <dbReference type="SAM" id="SignalP"/>
    </source>
</evidence>
<comment type="caution">
    <text evidence="6">The sequence shown here is derived from an EMBL/GenBank/DDBJ whole genome shotgun (WGS) entry which is preliminary data.</text>
</comment>
<dbReference type="Gene3D" id="3.80.10.10">
    <property type="entry name" value="Ribonuclease Inhibitor"/>
    <property type="match status" value="1"/>
</dbReference>
<organism evidence="6 7">
    <name type="scientific">Clitoria ternatea</name>
    <name type="common">Butterfly pea</name>
    <dbReference type="NCBI Taxonomy" id="43366"/>
    <lineage>
        <taxon>Eukaryota</taxon>
        <taxon>Viridiplantae</taxon>
        <taxon>Streptophyta</taxon>
        <taxon>Embryophyta</taxon>
        <taxon>Tracheophyta</taxon>
        <taxon>Spermatophyta</taxon>
        <taxon>Magnoliopsida</taxon>
        <taxon>eudicotyledons</taxon>
        <taxon>Gunneridae</taxon>
        <taxon>Pentapetalae</taxon>
        <taxon>rosids</taxon>
        <taxon>fabids</taxon>
        <taxon>Fabales</taxon>
        <taxon>Fabaceae</taxon>
        <taxon>Papilionoideae</taxon>
        <taxon>50 kb inversion clade</taxon>
        <taxon>NPAAA clade</taxon>
        <taxon>indigoferoid/millettioid clade</taxon>
        <taxon>Phaseoleae</taxon>
        <taxon>Clitoria</taxon>
    </lineage>
</organism>
<accession>A0AAN9J929</accession>
<evidence type="ECO:0000256" key="1">
    <source>
        <dbReference type="ARBA" id="ARBA00022614"/>
    </source>
</evidence>
<dbReference type="InterPro" id="IPR053211">
    <property type="entry name" value="DNA_repair-toleration"/>
</dbReference>
<reference evidence="6 7" key="1">
    <citation type="submission" date="2024-01" db="EMBL/GenBank/DDBJ databases">
        <title>The genomes of 5 underutilized Papilionoideae crops provide insights into root nodulation and disease resistance.</title>
        <authorList>
            <person name="Yuan L."/>
        </authorList>
    </citation>
    <scope>NUCLEOTIDE SEQUENCE [LARGE SCALE GENOMIC DNA]</scope>
    <source>
        <strain evidence="6">LY-2023</strain>
        <tissue evidence="6">Leaf</tissue>
    </source>
</reference>
<dbReference type="InterPro" id="IPR001611">
    <property type="entry name" value="Leu-rich_rpt"/>
</dbReference>
<keyword evidence="1" id="KW-0433">Leucine-rich repeat</keyword>
<dbReference type="InterPro" id="IPR032675">
    <property type="entry name" value="LRR_dom_sf"/>
</dbReference>
<feature type="signal peptide" evidence="4">
    <location>
        <begin position="1"/>
        <end position="25"/>
    </location>
</feature>
<protein>
    <recommendedName>
        <fullName evidence="5">Leucine-rich repeat-containing N-terminal plant-type domain-containing protein</fullName>
    </recommendedName>
</protein>
<feature type="chain" id="PRO_5042917870" description="Leucine-rich repeat-containing N-terminal plant-type domain-containing protein" evidence="4">
    <location>
        <begin position="26"/>
        <end position="237"/>
    </location>
</feature>
<dbReference type="PANTHER" id="PTHR48060:SF17">
    <property type="entry name" value="LRR RECEPTOR-LIKE SERINE_THREONINE-PROTEIN KINASE IRK-RELATED"/>
    <property type="match status" value="1"/>
</dbReference>
<dbReference type="PANTHER" id="PTHR48060">
    <property type="entry name" value="DNA DAMAGE-REPAIR/TOLERATION PROTEIN DRT100"/>
    <property type="match status" value="1"/>
</dbReference>
<keyword evidence="7" id="KW-1185">Reference proteome</keyword>
<dbReference type="EMBL" id="JAYKXN010000004">
    <property type="protein sequence ID" value="KAK7294625.1"/>
    <property type="molecule type" value="Genomic_DNA"/>
</dbReference>
<keyword evidence="3" id="KW-0677">Repeat</keyword>
<dbReference type="SUPFAM" id="SSF52058">
    <property type="entry name" value="L domain-like"/>
    <property type="match status" value="1"/>
</dbReference>
<feature type="domain" description="Leucine-rich repeat-containing N-terminal plant-type" evidence="5">
    <location>
        <begin position="29"/>
        <end position="63"/>
    </location>
</feature>
<dbReference type="AlphaFoldDB" id="A0AAN9J929"/>
<proteinExistence type="predicted"/>
<dbReference type="Proteomes" id="UP001359559">
    <property type="component" value="Unassembled WGS sequence"/>
</dbReference>
<sequence>MKMKMKSSVWVILFILGVLLCECEGCWKQESEALLALNAQFASPLPDWEDNTDCCQWVRVQCNISTGRVVALDLSAAWGNRDQNLYLNYSHFQAFQHLNSLNLANNNIAACAANQGLMLSNLQVLDLSSTSLDNAAAVQSCVNGFSTSPSLSTYHRFNATPSPGSQSMFINLEVLDMSFNNFNETDITSALTGLSSLRSLKLESTQLTSGSIHNISKLRSLEILYLAENGLNESILC</sequence>
<evidence type="ECO:0000259" key="5">
    <source>
        <dbReference type="Pfam" id="PF08263"/>
    </source>
</evidence>
<evidence type="ECO:0000256" key="3">
    <source>
        <dbReference type="ARBA" id="ARBA00022737"/>
    </source>
</evidence>
<dbReference type="Pfam" id="PF08263">
    <property type="entry name" value="LRRNT_2"/>
    <property type="match status" value="1"/>
</dbReference>
<keyword evidence="2 4" id="KW-0732">Signal</keyword>
<evidence type="ECO:0000313" key="6">
    <source>
        <dbReference type="EMBL" id="KAK7294625.1"/>
    </source>
</evidence>